<gene>
    <name evidence="1" type="ORF">H8S07_00870</name>
</gene>
<reference evidence="1 2" key="1">
    <citation type="submission" date="2020-08" db="EMBL/GenBank/DDBJ databases">
        <title>Genome public.</title>
        <authorList>
            <person name="Liu C."/>
            <person name="Sun Q."/>
        </authorList>
    </citation>
    <scope>NUCLEOTIDE SEQUENCE [LARGE SCALE GENOMIC DNA]</scope>
    <source>
        <strain evidence="1 2">NSJ-36</strain>
    </source>
</reference>
<keyword evidence="2" id="KW-1185">Reference proteome</keyword>
<dbReference type="Gene3D" id="1.10.10.60">
    <property type="entry name" value="Homeodomain-like"/>
    <property type="match status" value="1"/>
</dbReference>
<comment type="caution">
    <text evidence="1">The sequence shown here is derived from an EMBL/GenBank/DDBJ whole genome shotgun (WGS) entry which is preliminary data.</text>
</comment>
<name>A0ABR7ETH1_9FIRM</name>
<organism evidence="1 2">
    <name type="scientific">Dorea hominis</name>
    <dbReference type="NCBI Taxonomy" id="2763040"/>
    <lineage>
        <taxon>Bacteria</taxon>
        <taxon>Bacillati</taxon>
        <taxon>Bacillota</taxon>
        <taxon>Clostridia</taxon>
        <taxon>Lachnospirales</taxon>
        <taxon>Lachnospiraceae</taxon>
        <taxon>Dorea</taxon>
    </lineage>
</organism>
<dbReference type="Proteomes" id="UP000647235">
    <property type="component" value="Unassembled WGS sequence"/>
</dbReference>
<protein>
    <submittedName>
        <fullName evidence="1">Uncharacterized protein</fullName>
    </submittedName>
</protein>
<evidence type="ECO:0000313" key="2">
    <source>
        <dbReference type="Proteomes" id="UP000647235"/>
    </source>
</evidence>
<proteinExistence type="predicted"/>
<accession>A0ABR7ETH1</accession>
<evidence type="ECO:0000313" key="1">
    <source>
        <dbReference type="EMBL" id="MBC5663840.1"/>
    </source>
</evidence>
<dbReference type="RefSeq" id="WP_021861545.1">
    <property type="nucleotide sequence ID" value="NZ_JACOOY010000001.1"/>
</dbReference>
<sequence length="69" mass="7591">MEHPSIADETLREKIKEIEQILALYKEGKTIIEIAGSLDFAQSYVQDVLLCVQASAEEDPAAIAMLLEG</sequence>
<dbReference type="EMBL" id="JACOOY010000001">
    <property type="protein sequence ID" value="MBC5663840.1"/>
    <property type="molecule type" value="Genomic_DNA"/>
</dbReference>